<feature type="signal peptide" evidence="7">
    <location>
        <begin position="1"/>
        <end position="19"/>
    </location>
</feature>
<dbReference type="STRING" id="8081.ENSPREP00000031124"/>
<comment type="similarity">
    <text evidence="2">Belongs to the TDE1 family.</text>
</comment>
<feature type="transmembrane region" description="Helical" evidence="6">
    <location>
        <begin position="315"/>
        <end position="333"/>
    </location>
</feature>
<dbReference type="GeneTree" id="ENSGT01030000234623"/>
<evidence type="ECO:0000256" key="5">
    <source>
        <dbReference type="ARBA" id="ARBA00023136"/>
    </source>
</evidence>
<reference evidence="8" key="3">
    <citation type="submission" date="2025-09" db="UniProtKB">
        <authorList>
            <consortium name="Ensembl"/>
        </authorList>
    </citation>
    <scope>IDENTIFICATION</scope>
    <source>
        <strain evidence="8">Guanapo</strain>
    </source>
</reference>
<sequence>LLKIVGLLGPAGWFMCSNATCPVCSCCPSSRNSTVTRIIYASILLLGTIVACIMLSPGMEQQLRRVPGFCDDTEGFFIPAHQAYLKCEMLVGYKAVYRFCFGMSMWFLSFSIFTLNIKTSRDPRASIHNGYWFYKFVALVASTVGAFYIPDGPFTYTWFVIGSGGAFFFILIQLVLLVDFAHSWNESWVQNMEKGNSRGWYTVLLAVMTLNYVTAFTAVVLCFIFYARPDACFINKFFISFNVMLCIVASVVSVLRKVQEFQPHSGLLQSSFITLYTVFLTWSAMTNEPDRECNPNLLSIFQQITTSPYLQWWDAQSIVGLIIFVLCILYSSIRSSNTSQVNKLTMASKQSAVLIQGSSSSGMLEDSRGPRRVEDNEQDMVQYSYSFFHFMLFLASLYIMMTLTNWYSPDADYTITSKWPTVWVKVSSSWLCLALYIWTLVAPMIFPNRDFS</sequence>
<feature type="transmembrane region" description="Helical" evidence="6">
    <location>
        <begin position="38"/>
        <end position="59"/>
    </location>
</feature>
<feature type="transmembrane region" description="Helical" evidence="6">
    <location>
        <begin position="427"/>
        <end position="446"/>
    </location>
</feature>
<dbReference type="PANTHER" id="PTHR10383">
    <property type="entry name" value="SERINE INCORPORATOR"/>
    <property type="match status" value="1"/>
</dbReference>
<comment type="subcellular location">
    <subcellularLocation>
        <location evidence="1">Membrane</location>
        <topology evidence="1">Multi-pass membrane protein</topology>
    </subcellularLocation>
</comment>
<dbReference type="AlphaFoldDB" id="A0A3P9QAT9"/>
<accession>A0A3P9QAT9</accession>
<keyword evidence="7" id="KW-0732">Signal</keyword>
<name>A0A3P9QAT9_POERE</name>
<feature type="chain" id="PRO_5018285551" evidence="7">
    <location>
        <begin position="20"/>
        <end position="452"/>
    </location>
</feature>
<proteinExistence type="inferred from homology"/>
<reference evidence="8" key="2">
    <citation type="submission" date="2025-08" db="UniProtKB">
        <authorList>
            <consortium name="Ensembl"/>
        </authorList>
    </citation>
    <scope>IDENTIFICATION</scope>
    <source>
        <strain evidence="8">Guanapo</strain>
    </source>
</reference>
<dbReference type="Pfam" id="PF03348">
    <property type="entry name" value="Serinc"/>
    <property type="match status" value="1"/>
</dbReference>
<dbReference type="Ensembl" id="ENSPRET00000031477.1">
    <property type="protein sequence ID" value="ENSPREP00000031124.1"/>
    <property type="gene ID" value="ENSPREG00000021051.1"/>
</dbReference>
<protein>
    <submittedName>
        <fullName evidence="8">Serine incorporator 1-like</fullName>
    </submittedName>
</protein>
<evidence type="ECO:0000256" key="7">
    <source>
        <dbReference type="SAM" id="SignalP"/>
    </source>
</evidence>
<evidence type="ECO:0000313" key="8">
    <source>
        <dbReference type="Ensembl" id="ENSPREP00000031124.1"/>
    </source>
</evidence>
<feature type="transmembrane region" description="Helical" evidence="6">
    <location>
        <begin position="155"/>
        <end position="178"/>
    </location>
</feature>
<evidence type="ECO:0000256" key="6">
    <source>
        <dbReference type="SAM" id="Phobius"/>
    </source>
</evidence>
<reference evidence="9" key="1">
    <citation type="submission" date="2013-11" db="EMBL/GenBank/DDBJ databases">
        <title>The genomic landscape of the Guanapo guppy.</title>
        <authorList>
            <person name="Kuenstner A."/>
            <person name="Dreyer C."/>
        </authorList>
    </citation>
    <scope>NUCLEOTIDE SEQUENCE</scope>
    <source>
        <strain evidence="9">Guanapo</strain>
    </source>
</reference>
<dbReference type="InterPro" id="IPR005016">
    <property type="entry name" value="TDE1/TMS"/>
</dbReference>
<evidence type="ECO:0000256" key="2">
    <source>
        <dbReference type="ARBA" id="ARBA00006665"/>
    </source>
</evidence>
<dbReference type="GO" id="GO:0016020">
    <property type="term" value="C:membrane"/>
    <property type="evidence" value="ECO:0007669"/>
    <property type="project" value="UniProtKB-SubCell"/>
</dbReference>
<keyword evidence="5 6" id="KW-0472">Membrane</keyword>
<evidence type="ECO:0000256" key="4">
    <source>
        <dbReference type="ARBA" id="ARBA00022989"/>
    </source>
</evidence>
<feature type="transmembrane region" description="Helical" evidence="6">
    <location>
        <begin position="233"/>
        <end position="255"/>
    </location>
</feature>
<feature type="transmembrane region" description="Helical" evidence="6">
    <location>
        <begin position="129"/>
        <end position="149"/>
    </location>
</feature>
<keyword evidence="3 6" id="KW-0812">Transmembrane</keyword>
<dbReference type="Bgee" id="ENSPREG00000021051">
    <property type="expression patterns" value="Expressed in head"/>
</dbReference>
<evidence type="ECO:0000256" key="1">
    <source>
        <dbReference type="ARBA" id="ARBA00004141"/>
    </source>
</evidence>
<dbReference type="PANTHER" id="PTHR10383:SF51">
    <property type="entry name" value="SERINE INCORPORATOR 3"/>
    <property type="match status" value="1"/>
</dbReference>
<keyword evidence="4 6" id="KW-1133">Transmembrane helix</keyword>
<organism evidence="8 9">
    <name type="scientific">Poecilia reticulata</name>
    <name type="common">Guppy</name>
    <name type="synonym">Acanthophacelus reticulatus</name>
    <dbReference type="NCBI Taxonomy" id="8081"/>
    <lineage>
        <taxon>Eukaryota</taxon>
        <taxon>Metazoa</taxon>
        <taxon>Chordata</taxon>
        <taxon>Craniata</taxon>
        <taxon>Vertebrata</taxon>
        <taxon>Euteleostomi</taxon>
        <taxon>Actinopterygii</taxon>
        <taxon>Neopterygii</taxon>
        <taxon>Teleostei</taxon>
        <taxon>Neoteleostei</taxon>
        <taxon>Acanthomorphata</taxon>
        <taxon>Ovalentaria</taxon>
        <taxon>Atherinomorphae</taxon>
        <taxon>Cyprinodontiformes</taxon>
        <taxon>Poeciliidae</taxon>
        <taxon>Poeciliinae</taxon>
        <taxon>Poecilia</taxon>
    </lineage>
</organism>
<keyword evidence="9" id="KW-1185">Reference proteome</keyword>
<evidence type="ECO:0000256" key="3">
    <source>
        <dbReference type="ARBA" id="ARBA00022692"/>
    </source>
</evidence>
<dbReference type="OMA" id="WVDKMES"/>
<feature type="transmembrane region" description="Helical" evidence="6">
    <location>
        <begin position="95"/>
        <end position="117"/>
    </location>
</feature>
<feature type="transmembrane region" description="Helical" evidence="6">
    <location>
        <begin position="387"/>
        <end position="407"/>
    </location>
</feature>
<dbReference type="Proteomes" id="UP000242638">
    <property type="component" value="Unassembled WGS sequence"/>
</dbReference>
<evidence type="ECO:0000313" key="9">
    <source>
        <dbReference type="Proteomes" id="UP000242638"/>
    </source>
</evidence>
<feature type="transmembrane region" description="Helical" evidence="6">
    <location>
        <begin position="199"/>
        <end position="227"/>
    </location>
</feature>